<keyword evidence="1" id="KW-0479">Metal-binding</keyword>
<dbReference type="STRING" id="4537.A0A0E0KEF1"/>
<proteinExistence type="predicted"/>
<protein>
    <recommendedName>
        <fullName evidence="3">CCHC-type domain-containing protein</fullName>
    </recommendedName>
</protein>
<feature type="compositionally biased region" description="Low complexity" evidence="2">
    <location>
        <begin position="1"/>
        <end position="20"/>
    </location>
</feature>
<dbReference type="Proteomes" id="UP000026962">
    <property type="component" value="Chromosome 3"/>
</dbReference>
<feature type="domain" description="CCHC-type" evidence="3">
    <location>
        <begin position="229"/>
        <end position="244"/>
    </location>
</feature>
<dbReference type="Pfam" id="PF00098">
    <property type="entry name" value="zf-CCHC"/>
    <property type="match status" value="2"/>
</dbReference>
<evidence type="ECO:0000259" key="3">
    <source>
        <dbReference type="PROSITE" id="PS50158"/>
    </source>
</evidence>
<organism evidence="4">
    <name type="scientific">Oryza punctata</name>
    <name type="common">Red rice</name>
    <dbReference type="NCBI Taxonomy" id="4537"/>
    <lineage>
        <taxon>Eukaryota</taxon>
        <taxon>Viridiplantae</taxon>
        <taxon>Streptophyta</taxon>
        <taxon>Embryophyta</taxon>
        <taxon>Tracheophyta</taxon>
        <taxon>Spermatophyta</taxon>
        <taxon>Magnoliopsida</taxon>
        <taxon>Liliopsida</taxon>
        <taxon>Poales</taxon>
        <taxon>Poaceae</taxon>
        <taxon>BOP clade</taxon>
        <taxon>Oryzoideae</taxon>
        <taxon>Oryzeae</taxon>
        <taxon>Oryzinae</taxon>
        <taxon>Oryza</taxon>
    </lineage>
</organism>
<dbReference type="SMART" id="SM00343">
    <property type="entry name" value="ZnF_C2HC"/>
    <property type="match status" value="2"/>
</dbReference>
<reference evidence="4" key="2">
    <citation type="submission" date="2018-05" db="EMBL/GenBank/DDBJ databases">
        <title>OpunRS2 (Oryza punctata Reference Sequence Version 2).</title>
        <authorList>
            <person name="Zhang J."/>
            <person name="Kudrna D."/>
            <person name="Lee S."/>
            <person name="Talag J."/>
            <person name="Welchert J."/>
            <person name="Wing R.A."/>
        </authorList>
    </citation>
    <scope>NUCLEOTIDE SEQUENCE [LARGE SCALE GENOMIC DNA]</scope>
</reference>
<dbReference type="HOGENOM" id="CLU_765891_0_0_1"/>
<dbReference type="PROSITE" id="PS50158">
    <property type="entry name" value="ZF_CCHC"/>
    <property type="match status" value="2"/>
</dbReference>
<evidence type="ECO:0000256" key="1">
    <source>
        <dbReference type="PROSITE-ProRule" id="PRU00047"/>
    </source>
</evidence>
<dbReference type="Gene3D" id="4.10.60.10">
    <property type="entry name" value="Zinc finger, CCHC-type"/>
    <property type="match status" value="1"/>
</dbReference>
<dbReference type="InterPro" id="IPR001878">
    <property type="entry name" value="Znf_CCHC"/>
</dbReference>
<dbReference type="GO" id="GO:0003676">
    <property type="term" value="F:nucleic acid binding"/>
    <property type="evidence" value="ECO:0007669"/>
    <property type="project" value="InterPro"/>
</dbReference>
<evidence type="ECO:0000313" key="4">
    <source>
        <dbReference type="EnsemblPlants" id="OPUNC03G18550.1"/>
    </source>
</evidence>
<feature type="region of interest" description="Disordered" evidence="2">
    <location>
        <begin position="119"/>
        <end position="145"/>
    </location>
</feature>
<feature type="domain" description="CCHC-type" evidence="3">
    <location>
        <begin position="205"/>
        <end position="219"/>
    </location>
</feature>
<dbReference type="EnsemblPlants" id="OPUNC03G18550.1">
    <property type="protein sequence ID" value="OPUNC03G18550.1"/>
    <property type="gene ID" value="OPUNC03G18550"/>
</dbReference>
<keyword evidence="1" id="KW-0862">Zinc</keyword>
<dbReference type="SUPFAM" id="SSF57756">
    <property type="entry name" value="Retrovirus zinc finger-like domains"/>
    <property type="match status" value="1"/>
</dbReference>
<dbReference type="GO" id="GO:0008270">
    <property type="term" value="F:zinc ion binding"/>
    <property type="evidence" value="ECO:0007669"/>
    <property type="project" value="UniProtKB-KW"/>
</dbReference>
<name>A0A0E0KEF1_ORYPU</name>
<evidence type="ECO:0000256" key="2">
    <source>
        <dbReference type="SAM" id="MobiDB-lite"/>
    </source>
</evidence>
<dbReference type="AlphaFoldDB" id="A0A0E0KEF1"/>
<dbReference type="InterPro" id="IPR036875">
    <property type="entry name" value="Znf_CCHC_sf"/>
</dbReference>
<keyword evidence="1" id="KW-0863">Zinc-finger</keyword>
<keyword evidence="5" id="KW-1185">Reference proteome</keyword>
<evidence type="ECO:0000313" key="5">
    <source>
        <dbReference type="Proteomes" id="UP000026962"/>
    </source>
</evidence>
<reference evidence="4" key="1">
    <citation type="submission" date="2015-04" db="UniProtKB">
        <authorList>
            <consortium name="EnsemblPlants"/>
        </authorList>
    </citation>
    <scope>IDENTIFICATION</scope>
</reference>
<accession>A0A0E0KEF1</accession>
<sequence>MVVRRGAARTAVVTTSGSTSHRLGPGGPHSRRRQAVASRPSAAVTVGFQGSVCTAVALATAWMRRGKHGAEASTCENETRAATAAAMLLPGETHTAVEFSGDFRVPIELLEKVGRRELAKNSVSGGARKKNRSGGGNGAEPRMAFNDTNNKKNYFALQPAPTPVETNNGGRNMVNKVHEFLLALVLVVSVLTQKNAPSDQLSQNCFNCLEPGHHLSECPLPRPTRVVCRCFNCGKTGHLSEGCPMPKCHHRQVNNIVATSLPSQVISIPKCYQPSLGGKVSITLNHHSEHRRSLYCFTSNYLKVTKSASTGQAIPENQLSTLTRDNAILQQRPQSMSQVSGFKIAVNISHAPHAVPTLMPSK</sequence>
<feature type="region of interest" description="Disordered" evidence="2">
    <location>
        <begin position="1"/>
        <end position="32"/>
    </location>
</feature>
<dbReference type="Gramene" id="OPUNC03G18550.1">
    <property type="protein sequence ID" value="OPUNC03G18550.1"/>
    <property type="gene ID" value="OPUNC03G18550"/>
</dbReference>